<comment type="caution">
    <text evidence="1">The sequence shown here is derived from an EMBL/GenBank/DDBJ whole genome shotgun (WGS) entry which is preliminary data.</text>
</comment>
<sequence length="156" mass="17564">MVPISPSPLFVSPAAGSSPPPLIGPATKIELLNLKKNLKWFYNNLKLHIAELDITTTHSMLGLGSKQCRIEQARIRSVFPIEFWCYGQLSSLRKLLLAPGKGDAGEWHRPEISVENIELLSMSSKYWTDLNFFFEILFDWLSGDTCIGHEIMDSIS</sequence>
<gene>
    <name evidence="1" type="ORF">JRO89_XS01G0146700</name>
</gene>
<dbReference type="EMBL" id="JAFEMO010000001">
    <property type="protein sequence ID" value="KAH7576777.1"/>
    <property type="molecule type" value="Genomic_DNA"/>
</dbReference>
<organism evidence="1 2">
    <name type="scientific">Xanthoceras sorbifolium</name>
    <dbReference type="NCBI Taxonomy" id="99658"/>
    <lineage>
        <taxon>Eukaryota</taxon>
        <taxon>Viridiplantae</taxon>
        <taxon>Streptophyta</taxon>
        <taxon>Embryophyta</taxon>
        <taxon>Tracheophyta</taxon>
        <taxon>Spermatophyta</taxon>
        <taxon>Magnoliopsida</taxon>
        <taxon>eudicotyledons</taxon>
        <taxon>Gunneridae</taxon>
        <taxon>Pentapetalae</taxon>
        <taxon>rosids</taxon>
        <taxon>malvids</taxon>
        <taxon>Sapindales</taxon>
        <taxon>Sapindaceae</taxon>
        <taxon>Xanthoceroideae</taxon>
        <taxon>Xanthoceras</taxon>
    </lineage>
</organism>
<name>A0ABQ8IKT3_9ROSI</name>
<evidence type="ECO:0000313" key="1">
    <source>
        <dbReference type="EMBL" id="KAH7576777.1"/>
    </source>
</evidence>
<keyword evidence="2" id="KW-1185">Reference proteome</keyword>
<accession>A0ABQ8IKT3</accession>
<evidence type="ECO:0000313" key="2">
    <source>
        <dbReference type="Proteomes" id="UP000827721"/>
    </source>
</evidence>
<proteinExistence type="predicted"/>
<protein>
    <submittedName>
        <fullName evidence="1">Uncharacterized protein</fullName>
    </submittedName>
</protein>
<reference evidence="1 2" key="1">
    <citation type="submission" date="2021-02" db="EMBL/GenBank/DDBJ databases">
        <title>Plant Genome Project.</title>
        <authorList>
            <person name="Zhang R.-G."/>
        </authorList>
    </citation>
    <scope>NUCLEOTIDE SEQUENCE [LARGE SCALE GENOMIC DNA]</scope>
    <source>
        <tissue evidence="1">Leaves</tissue>
    </source>
</reference>
<dbReference type="Proteomes" id="UP000827721">
    <property type="component" value="Unassembled WGS sequence"/>
</dbReference>